<organism evidence="2">
    <name type="scientific">viral metagenome</name>
    <dbReference type="NCBI Taxonomy" id="1070528"/>
    <lineage>
        <taxon>unclassified sequences</taxon>
        <taxon>metagenomes</taxon>
        <taxon>organismal metagenomes</taxon>
    </lineage>
</organism>
<reference evidence="2" key="1">
    <citation type="journal article" date="2020" name="Nature">
        <title>Giant virus diversity and host interactions through global metagenomics.</title>
        <authorList>
            <person name="Schulz F."/>
            <person name="Roux S."/>
            <person name="Paez-Espino D."/>
            <person name="Jungbluth S."/>
            <person name="Walsh D.A."/>
            <person name="Denef V.J."/>
            <person name="McMahon K.D."/>
            <person name="Konstantinidis K.T."/>
            <person name="Eloe-Fadrosh E.A."/>
            <person name="Kyrpides N.C."/>
            <person name="Woyke T."/>
        </authorList>
    </citation>
    <scope>NUCLEOTIDE SEQUENCE</scope>
    <source>
        <strain evidence="2">GVMAG-S-1103017-68</strain>
    </source>
</reference>
<protein>
    <submittedName>
        <fullName evidence="2">Uncharacterized protein</fullName>
    </submittedName>
</protein>
<feature type="region of interest" description="Disordered" evidence="1">
    <location>
        <begin position="273"/>
        <end position="353"/>
    </location>
</feature>
<evidence type="ECO:0000313" key="2">
    <source>
        <dbReference type="EMBL" id="QHU15264.1"/>
    </source>
</evidence>
<dbReference type="AlphaFoldDB" id="A0A6C0KG72"/>
<proteinExistence type="predicted"/>
<name>A0A6C0KG72_9ZZZZ</name>
<sequence length="353" mass="39998">MTSWFRRSSAPTSCMTGVLNDADFDTAVKRAKQCPKCLAEIGVAEREHQKNLRRGRKGQDPTADEGFMAKVCHRCGTTSKGLQSMDTLKTPEGFTREALHRGQNATRQACYNRIHRKFGDLGTAGLRKAALMLGASRADIVDNDRKHLLDLVVGSYMQHHGENQWADTRAKVAANQVRKNTDKRLNEKTQHKRASKVVARRLQRRRADALARERAGAEKSRQNRAKFLELEADEFSDAAGCEAFTNDPTECRGSGCHFDDEDGACVAMEVHQAREERKNRRRRRMLFDDGHDSPPMSPTSSPRVSKAKPPRRRHAPLGEAKYAPGKLARGQDRRMWRSVKDKNGFYRWTQRGR</sequence>
<accession>A0A6C0KG72</accession>
<evidence type="ECO:0000256" key="1">
    <source>
        <dbReference type="SAM" id="MobiDB-lite"/>
    </source>
</evidence>
<dbReference type="EMBL" id="MN740854">
    <property type="protein sequence ID" value="QHU15264.1"/>
    <property type="molecule type" value="Genomic_DNA"/>
</dbReference>
<feature type="compositionally biased region" description="Basic and acidic residues" evidence="1">
    <location>
        <begin position="329"/>
        <end position="344"/>
    </location>
</feature>
<feature type="compositionally biased region" description="Basic residues" evidence="1">
    <location>
        <begin position="305"/>
        <end position="315"/>
    </location>
</feature>